<gene>
    <name evidence="2" type="ORF">SAMN05444921_12245</name>
</gene>
<sequence>MAGEISFFELGVADPGKARTFYGNLFGWTFEDVPGGTGFAITTPTVPGGVHGDDAEAVPYVFFKVDDLASALERITELGGTVEGPDTETDAAAARFGRFRFCRDDQGSPFGVHEPPAG</sequence>
<dbReference type="Proteomes" id="UP000199063">
    <property type="component" value="Unassembled WGS sequence"/>
</dbReference>
<dbReference type="GeneID" id="40832817"/>
<proteinExistence type="predicted"/>
<feature type="domain" description="VOC" evidence="1">
    <location>
        <begin position="4"/>
        <end position="115"/>
    </location>
</feature>
<dbReference type="STRING" id="1196353.SAMN05444921_12245"/>
<dbReference type="AlphaFoldDB" id="A0A1G9ZQ60"/>
<accession>A0A1G9ZQ60</accession>
<dbReference type="PANTHER" id="PTHR33993">
    <property type="entry name" value="GLYOXALASE-RELATED"/>
    <property type="match status" value="1"/>
</dbReference>
<dbReference type="OrthoDB" id="9793039at2"/>
<dbReference type="RefSeq" id="WP_093659686.1">
    <property type="nucleotide sequence ID" value="NZ_FNHI01000022.1"/>
</dbReference>
<organism evidence="2 3">
    <name type="scientific">Streptomyces wuyuanensis</name>
    <dbReference type="NCBI Taxonomy" id="1196353"/>
    <lineage>
        <taxon>Bacteria</taxon>
        <taxon>Bacillati</taxon>
        <taxon>Actinomycetota</taxon>
        <taxon>Actinomycetes</taxon>
        <taxon>Kitasatosporales</taxon>
        <taxon>Streptomycetaceae</taxon>
        <taxon>Streptomyces</taxon>
    </lineage>
</organism>
<keyword evidence="3" id="KW-1185">Reference proteome</keyword>
<dbReference type="SUPFAM" id="SSF54593">
    <property type="entry name" value="Glyoxalase/Bleomycin resistance protein/Dihydroxybiphenyl dioxygenase"/>
    <property type="match status" value="1"/>
</dbReference>
<dbReference type="InterPro" id="IPR029068">
    <property type="entry name" value="Glyas_Bleomycin-R_OHBP_Dase"/>
</dbReference>
<dbReference type="EMBL" id="FNHI01000022">
    <property type="protein sequence ID" value="SDN23255.1"/>
    <property type="molecule type" value="Genomic_DNA"/>
</dbReference>
<evidence type="ECO:0000259" key="1">
    <source>
        <dbReference type="PROSITE" id="PS51819"/>
    </source>
</evidence>
<evidence type="ECO:0000313" key="2">
    <source>
        <dbReference type="EMBL" id="SDN23255.1"/>
    </source>
</evidence>
<name>A0A1G9ZQ60_9ACTN</name>
<dbReference type="Gene3D" id="3.10.180.10">
    <property type="entry name" value="2,3-Dihydroxybiphenyl 1,2-Dioxygenase, domain 1"/>
    <property type="match status" value="1"/>
</dbReference>
<evidence type="ECO:0000313" key="3">
    <source>
        <dbReference type="Proteomes" id="UP000199063"/>
    </source>
</evidence>
<reference evidence="3" key="1">
    <citation type="submission" date="2016-10" db="EMBL/GenBank/DDBJ databases">
        <authorList>
            <person name="Varghese N."/>
            <person name="Submissions S."/>
        </authorList>
    </citation>
    <scope>NUCLEOTIDE SEQUENCE [LARGE SCALE GENOMIC DNA]</scope>
    <source>
        <strain evidence="3">CGMCC 4.7042</strain>
    </source>
</reference>
<dbReference type="InterPro" id="IPR037523">
    <property type="entry name" value="VOC_core"/>
</dbReference>
<dbReference type="PROSITE" id="PS51819">
    <property type="entry name" value="VOC"/>
    <property type="match status" value="1"/>
</dbReference>
<dbReference type="InterPro" id="IPR052164">
    <property type="entry name" value="Anthracycline_SecMetBiosynth"/>
</dbReference>
<dbReference type="InterPro" id="IPR004360">
    <property type="entry name" value="Glyas_Fos-R_dOase_dom"/>
</dbReference>
<dbReference type="PANTHER" id="PTHR33993:SF14">
    <property type="entry name" value="GB|AAF24581.1"/>
    <property type="match status" value="1"/>
</dbReference>
<dbReference type="Pfam" id="PF00903">
    <property type="entry name" value="Glyoxalase"/>
    <property type="match status" value="1"/>
</dbReference>
<protein>
    <recommendedName>
        <fullName evidence="1">VOC domain-containing protein</fullName>
    </recommendedName>
</protein>